<feature type="region of interest" description="Disordered" evidence="1">
    <location>
        <begin position="1630"/>
        <end position="1703"/>
    </location>
</feature>
<feature type="compositionally biased region" description="Basic and acidic residues" evidence="1">
    <location>
        <begin position="206"/>
        <end position="218"/>
    </location>
</feature>
<feature type="compositionally biased region" description="Polar residues" evidence="1">
    <location>
        <begin position="1111"/>
        <end position="1147"/>
    </location>
</feature>
<feature type="compositionally biased region" description="Basic and acidic residues" evidence="1">
    <location>
        <begin position="1642"/>
        <end position="1651"/>
    </location>
</feature>
<name>A0A5E4FSI0_PRUDU</name>
<feature type="compositionally biased region" description="Basic and acidic residues" evidence="1">
    <location>
        <begin position="784"/>
        <end position="810"/>
    </location>
</feature>
<feature type="region of interest" description="Disordered" evidence="1">
    <location>
        <begin position="152"/>
        <end position="250"/>
    </location>
</feature>
<keyword evidence="2" id="KW-1133">Transmembrane helix</keyword>
<feature type="region of interest" description="Disordered" evidence="1">
    <location>
        <begin position="1575"/>
        <end position="1599"/>
    </location>
</feature>
<feature type="compositionally biased region" description="Polar residues" evidence="1">
    <location>
        <begin position="1381"/>
        <end position="1409"/>
    </location>
</feature>
<feature type="compositionally biased region" description="Polar residues" evidence="1">
    <location>
        <begin position="1761"/>
        <end position="1798"/>
    </location>
</feature>
<feature type="transmembrane region" description="Helical" evidence="2">
    <location>
        <begin position="22"/>
        <end position="42"/>
    </location>
</feature>
<gene>
    <name evidence="3" type="ORF">ALMOND_2B026383</name>
</gene>
<feature type="region of interest" description="Disordered" evidence="1">
    <location>
        <begin position="285"/>
        <end position="306"/>
    </location>
</feature>
<feature type="compositionally biased region" description="Polar residues" evidence="1">
    <location>
        <begin position="898"/>
        <end position="916"/>
    </location>
</feature>
<feature type="compositionally biased region" description="Polar residues" evidence="1">
    <location>
        <begin position="504"/>
        <end position="515"/>
    </location>
</feature>
<feature type="region of interest" description="Disordered" evidence="1">
    <location>
        <begin position="1734"/>
        <end position="1913"/>
    </location>
</feature>
<feature type="region of interest" description="Disordered" evidence="1">
    <location>
        <begin position="1539"/>
        <end position="1558"/>
    </location>
</feature>
<dbReference type="PANTHER" id="PTHR33870:SF4">
    <property type="entry name" value="CARDIOMYOPATHY-ASSOCIATED PROTEIN"/>
    <property type="match status" value="1"/>
</dbReference>
<dbReference type="Gramene" id="VVA30433">
    <property type="protein sequence ID" value="VVA30433"/>
    <property type="gene ID" value="Prudul26B026383"/>
</dbReference>
<protein>
    <submittedName>
        <fullName evidence="3">PREDICTED: dentin sialophospho</fullName>
    </submittedName>
</protein>
<feature type="compositionally biased region" description="Basic and acidic residues" evidence="1">
    <location>
        <begin position="1263"/>
        <end position="1273"/>
    </location>
</feature>
<dbReference type="EMBL" id="CABIKO010000190">
    <property type="protein sequence ID" value="VVA30433.1"/>
    <property type="molecule type" value="Genomic_DNA"/>
</dbReference>
<feature type="transmembrane region" description="Helical" evidence="2">
    <location>
        <begin position="49"/>
        <end position="73"/>
    </location>
</feature>
<feature type="compositionally biased region" description="Polar residues" evidence="1">
    <location>
        <begin position="1231"/>
        <end position="1246"/>
    </location>
</feature>
<feature type="compositionally biased region" description="Basic and acidic residues" evidence="1">
    <location>
        <begin position="746"/>
        <end position="758"/>
    </location>
</feature>
<feature type="compositionally biased region" description="Basic and acidic residues" evidence="1">
    <location>
        <begin position="1901"/>
        <end position="1912"/>
    </location>
</feature>
<evidence type="ECO:0000256" key="1">
    <source>
        <dbReference type="SAM" id="MobiDB-lite"/>
    </source>
</evidence>
<feature type="region of interest" description="Disordered" evidence="1">
    <location>
        <begin position="504"/>
        <end position="542"/>
    </location>
</feature>
<feature type="compositionally biased region" description="Polar residues" evidence="1">
    <location>
        <begin position="1968"/>
        <end position="1998"/>
    </location>
</feature>
<feature type="region of interest" description="Disordered" evidence="1">
    <location>
        <begin position="566"/>
        <end position="715"/>
    </location>
</feature>
<feature type="compositionally biased region" description="Polar residues" evidence="1">
    <location>
        <begin position="292"/>
        <end position="303"/>
    </location>
</feature>
<feature type="compositionally biased region" description="Low complexity" evidence="1">
    <location>
        <begin position="516"/>
        <end position="526"/>
    </location>
</feature>
<feature type="compositionally biased region" description="Polar residues" evidence="1">
    <location>
        <begin position="1652"/>
        <end position="1679"/>
    </location>
</feature>
<feature type="compositionally biased region" description="Polar residues" evidence="1">
    <location>
        <begin position="840"/>
        <end position="875"/>
    </location>
</feature>
<feature type="compositionally biased region" description="Basic and acidic residues" evidence="1">
    <location>
        <begin position="646"/>
        <end position="670"/>
    </location>
</feature>
<dbReference type="Proteomes" id="UP000327085">
    <property type="component" value="Chromosome 8"/>
</dbReference>
<feature type="compositionally biased region" description="Basic residues" evidence="1">
    <location>
        <begin position="175"/>
        <end position="185"/>
    </location>
</feature>
<keyword evidence="2" id="KW-0472">Membrane</keyword>
<feature type="compositionally biased region" description="Low complexity" evidence="1">
    <location>
        <begin position="635"/>
        <end position="644"/>
    </location>
</feature>
<feature type="region of interest" description="Disordered" evidence="1">
    <location>
        <begin position="728"/>
        <end position="970"/>
    </location>
</feature>
<evidence type="ECO:0000313" key="4">
    <source>
        <dbReference type="Proteomes" id="UP000327085"/>
    </source>
</evidence>
<dbReference type="FunCoup" id="A0A5E4FSI0">
    <property type="interactions" value="551"/>
</dbReference>
<feature type="region of interest" description="Disordered" evidence="1">
    <location>
        <begin position="1084"/>
        <end position="1521"/>
    </location>
</feature>
<proteinExistence type="predicted"/>
<feature type="compositionally biased region" description="Polar residues" evidence="1">
    <location>
        <begin position="1734"/>
        <end position="1746"/>
    </location>
</feature>
<accession>A0A5E4FSI0</accession>
<feature type="compositionally biased region" description="Polar residues" evidence="1">
    <location>
        <begin position="1166"/>
        <end position="1205"/>
    </location>
</feature>
<feature type="compositionally biased region" description="Polar residues" evidence="1">
    <location>
        <begin position="1338"/>
        <end position="1354"/>
    </location>
</feature>
<dbReference type="InParanoid" id="A0A5E4FSI0"/>
<feature type="compositionally biased region" description="Polar residues" evidence="1">
    <location>
        <begin position="1426"/>
        <end position="1472"/>
    </location>
</feature>
<evidence type="ECO:0000256" key="2">
    <source>
        <dbReference type="SAM" id="Phobius"/>
    </source>
</evidence>
<sequence length="1998" mass="211087">MELVVEMGVKIRKCLTTPIRTSYRSVCNHPFLVVMLLFLICLHRVFPYVFSLLVTASPVFVCSAVLLGTLLIFGQPNNIPEIEKEQKSSHDIASLRTGVSRDGVVVVKRDGGFSFERFSGKTREIADSSEAEDYGGSVAYVPLIDESLQHNQSERRAVEDMEREIDSKELESRRNIHKEKVRRQGMTRGVEAFEKQHSLVHKVRHENREPFRKGDHLEPSLNGSCDDDADDDEASDTRSDSAESSSPDASMADILPILDELHPLLELEAPHPALLFHDESDAAHLSHDESDAASNMSNDGSNDTYEDVLNQRGEVEEYGGDEEEAQGGKDDESKSAIKWTEDDQKNVMDLGNLELERNQWLETLIARRRATKSFCLTAEKNLIDLDSSDNPFNVTPLSTTRHNPFDPSYDSSYESMGLPPIPGSAPSILLPRRNPFHLPYEPNEEKPDLKGDHFEQGFMTFHPKDTFFSRHESFSLGPSSFGDAKKERQDFKWRPVFVPEQLGSEGTSYSSLQRQSSDVSDSKLSSTADTESVSSAADMDDRKFSEQDFTKEAEVISNIYHAYDLVGNGSQSSEDVDSLEMERAGKREAQHDELEIKLGKVENLEPSLSGTGGSNPVEITNDIRSKPRPFKGDNSSRSSLSSVSEIDERFSDVRKGGTRSLEPRGDHDTEFGISPQPPLEESESQFTSVTLDDNQHKEPIYDSSPPESEKILSFDSISSDMQVEISKLVPLPASAGMRDPSVEQDSDLHGESKEKGPSEADVNLPNILDVKAASSKYSYQNVPSKEKQPTEQKKDVSWSDKPRFDDHSAPHEPAIILPEPKKDSSTIQDVNVLEVREVQDMNSKPTSSKEIASSTIESGFQKPTTTHNALKQVSEGNIGELPKPSDSKDGSKKLETNAVGTTNEIASSITGSSAQETTTTTTQSALKEVSERNVSELPKQSNSKDGSENVETVAVGSKNEASSNITGSGVQEAITSDIALKQVSEGNVGELPKPSDSKNGSAKVETNAVEFKKHLSSSSTGSCTPETITIDPTVKKVSEGNVGELPKPTNSKDGFAEVGTNAVGSTKEIASRCTGSDVQETINTHTSLKRVSEGNLGEVPKQSDSEDGSTKIETNAVGSTKEVASSNAGSGVQGTITTHTALKQVSEGNAAELPKPSDSKEESTKTETNVVGSTKGVASSNAESGVQENITTHSGSKQVSESNAGGLSKPANSKDESKKVGISAVDPTKEIASTITRYSVHQSVTTDPALKQVSEGNAGELPKPSDSKDESTKTETNVVGSTMGVASSNAEYGVQETITTHSGSKQVSDRNVGELPTPSNSKDGSEKIGPNAVGSTKEIASNNTGSSADKTITAHTALKQVSEGNVGGLPKPSDSRDGQTKVGTSAVGSTKEVTSSNTGSGVQETSTIDTALKQVSYGNVSELPKPSNSKDGSENLGTSAAGSSKEISSDNVGSGVQDTVTTQTALKQVSESNLDELPKPSDSKDGSAKVGTNEVGSTKEVASSSAGSGVQDAITTHTSSKLVSECDLCELPKLSDQKVGSAKVGTTAGGSTKDIALSNAGSGVNETITADTVLKQVSEGNVSEVPKPSNSKEGSEKLGASALDSTKAILSINPGCSVHEAITTDTALKQVSEGNVGGELSKPLDSKDESTKVGSNAVSSTKEVASTNAGSGVQETISIHTDLKQVPEGNLRELPNPSNSKDELTKVGINAVGSSNEIALRNTESGVQETITTHTALNQVSESNVSELRKPSSSKDASAATVGTNAVGSTKDIASSNTESGVPENITNTALKQDSNGNVGEIPKPSDSKDGSTKVGTSAVGSTMETASNNTGSGAQETITTDAALKQVSEGNVSEVPKVPKPSNLNDGSTKVGTSTAGSPKEIGSSNTKSGVPGTMTNVDEPPKPSDLKDGSTKVGTIVVGSTKDIASSNTGSGVQDTITTHTAFKEVSNGNAGEPPKPSDSKDGSTKEGTNAVGSTKEIASSNVSTNTALKQVSDGN</sequence>
<feature type="region of interest" description="Disordered" evidence="1">
    <location>
        <begin position="1945"/>
        <end position="1998"/>
    </location>
</feature>
<feature type="compositionally biased region" description="Basic and acidic residues" evidence="1">
    <location>
        <begin position="1101"/>
        <end position="1110"/>
    </location>
</feature>
<feature type="compositionally biased region" description="Basic and acidic residues" evidence="1">
    <location>
        <begin position="1155"/>
        <end position="1165"/>
    </location>
</feature>
<feature type="region of interest" description="Disordered" evidence="1">
    <location>
        <begin position="983"/>
        <end position="1058"/>
    </location>
</feature>
<organism evidence="3 4">
    <name type="scientific">Prunus dulcis</name>
    <name type="common">Almond</name>
    <name type="synonym">Amygdalus dulcis</name>
    <dbReference type="NCBI Taxonomy" id="3755"/>
    <lineage>
        <taxon>Eukaryota</taxon>
        <taxon>Viridiplantae</taxon>
        <taxon>Streptophyta</taxon>
        <taxon>Embryophyta</taxon>
        <taxon>Tracheophyta</taxon>
        <taxon>Spermatophyta</taxon>
        <taxon>Magnoliopsida</taxon>
        <taxon>eudicotyledons</taxon>
        <taxon>Gunneridae</taxon>
        <taxon>Pentapetalae</taxon>
        <taxon>rosids</taxon>
        <taxon>fabids</taxon>
        <taxon>Rosales</taxon>
        <taxon>Rosaceae</taxon>
        <taxon>Amygdaloideae</taxon>
        <taxon>Amygdaleae</taxon>
        <taxon>Prunus</taxon>
    </lineage>
</organism>
<feature type="compositionally biased region" description="Basic and acidic residues" evidence="1">
    <location>
        <begin position="883"/>
        <end position="895"/>
    </location>
</feature>
<feature type="compositionally biased region" description="Polar residues" evidence="1">
    <location>
        <begin position="1814"/>
        <end position="1841"/>
    </location>
</feature>
<feature type="compositionally biased region" description="Polar residues" evidence="1">
    <location>
        <begin position="959"/>
        <end position="969"/>
    </location>
</feature>
<keyword evidence="2" id="KW-0812">Transmembrane</keyword>
<dbReference type="OMA" id="NMTQASD"/>
<reference evidence="4" key="1">
    <citation type="journal article" date="2020" name="Plant J.">
        <title>Transposons played a major role in the diversification between the closely related almond and peach genomes: results from the almond genome sequence.</title>
        <authorList>
            <person name="Alioto T."/>
            <person name="Alexiou K.G."/>
            <person name="Bardil A."/>
            <person name="Barteri F."/>
            <person name="Castanera R."/>
            <person name="Cruz F."/>
            <person name="Dhingra A."/>
            <person name="Duval H."/>
            <person name="Fernandez I Marti A."/>
            <person name="Frias L."/>
            <person name="Galan B."/>
            <person name="Garcia J.L."/>
            <person name="Howad W."/>
            <person name="Gomez-Garrido J."/>
            <person name="Gut M."/>
            <person name="Julca I."/>
            <person name="Morata J."/>
            <person name="Puigdomenech P."/>
            <person name="Ribeca P."/>
            <person name="Rubio Cabetas M.J."/>
            <person name="Vlasova A."/>
            <person name="Wirthensohn M."/>
            <person name="Garcia-Mas J."/>
            <person name="Gabaldon T."/>
            <person name="Casacuberta J.M."/>
            <person name="Arus P."/>
        </authorList>
    </citation>
    <scope>NUCLEOTIDE SEQUENCE [LARGE SCALE GENOMIC DNA]</scope>
    <source>
        <strain evidence="4">cv. Texas</strain>
    </source>
</reference>
<feature type="compositionally biased region" description="Basic and acidic residues" evidence="1">
    <location>
        <begin position="1476"/>
        <end position="1487"/>
    </location>
</feature>
<feature type="compositionally biased region" description="Acidic residues" evidence="1">
    <location>
        <begin position="225"/>
        <end position="234"/>
    </location>
</feature>
<feature type="compositionally biased region" description="Basic and acidic residues" evidence="1">
    <location>
        <begin position="580"/>
        <end position="603"/>
    </location>
</feature>
<dbReference type="PANTHER" id="PTHR33870">
    <property type="entry name" value="CARDIOMYOPATHY-ASSOCIATED PROTEIN"/>
    <property type="match status" value="1"/>
</dbReference>
<feature type="compositionally biased region" description="Polar residues" evidence="1">
    <location>
        <begin position="1274"/>
        <end position="1306"/>
    </location>
</feature>
<feature type="compositionally biased region" description="Polar residues" evidence="1">
    <location>
        <begin position="1863"/>
        <end position="1898"/>
    </location>
</feature>
<feature type="compositionally biased region" description="Basic and acidic residues" evidence="1">
    <location>
        <begin position="152"/>
        <end position="174"/>
    </location>
</feature>
<evidence type="ECO:0000313" key="3">
    <source>
        <dbReference type="EMBL" id="VVA30433.1"/>
    </source>
</evidence>
<feature type="compositionally biased region" description="Polar residues" evidence="1">
    <location>
        <begin position="1494"/>
        <end position="1521"/>
    </location>
</feature>
<feature type="compositionally biased region" description="Polar residues" evidence="1">
    <location>
        <begin position="1016"/>
        <end position="1027"/>
    </location>
</feature>
<feature type="compositionally biased region" description="Basic and acidic residues" evidence="1">
    <location>
        <begin position="1958"/>
        <end position="1967"/>
    </location>
</feature>